<feature type="region of interest" description="Disordered" evidence="8">
    <location>
        <begin position="685"/>
        <end position="734"/>
    </location>
</feature>
<evidence type="ECO:0000256" key="2">
    <source>
        <dbReference type="ARBA" id="ARBA00008789"/>
    </source>
</evidence>
<reference evidence="9" key="1">
    <citation type="journal article" date="2023" name="G3 (Bethesda)">
        <title>Whole genome assembly and annotation of the endangered Caribbean coral Acropora cervicornis.</title>
        <authorList>
            <person name="Selwyn J.D."/>
            <person name="Vollmer S.V."/>
        </authorList>
    </citation>
    <scope>NUCLEOTIDE SEQUENCE</scope>
    <source>
        <strain evidence="9">K2</strain>
    </source>
</reference>
<evidence type="ECO:0000256" key="8">
    <source>
        <dbReference type="SAM" id="MobiDB-lite"/>
    </source>
</evidence>
<feature type="transmembrane region" description="Helical" evidence="7">
    <location>
        <begin position="34"/>
        <end position="52"/>
    </location>
</feature>
<keyword evidence="10" id="KW-1185">Reference proteome</keyword>
<dbReference type="GO" id="GO:0005886">
    <property type="term" value="C:plasma membrane"/>
    <property type="evidence" value="ECO:0007669"/>
    <property type="project" value="UniProtKB-SubCell"/>
</dbReference>
<evidence type="ECO:0000256" key="5">
    <source>
        <dbReference type="ARBA" id="ARBA00022989"/>
    </source>
</evidence>
<evidence type="ECO:0000256" key="3">
    <source>
        <dbReference type="ARBA" id="ARBA00022475"/>
    </source>
</evidence>
<dbReference type="InterPro" id="IPR018629">
    <property type="entry name" value="XK-rel"/>
</dbReference>
<feature type="region of interest" description="Disordered" evidence="8">
    <location>
        <begin position="817"/>
        <end position="837"/>
    </location>
</feature>
<feature type="transmembrane region" description="Helical" evidence="7">
    <location>
        <begin position="73"/>
        <end position="95"/>
    </location>
</feature>
<dbReference type="EMBL" id="JARQWQ010000029">
    <property type="protein sequence ID" value="KAK2562410.1"/>
    <property type="molecule type" value="Genomic_DNA"/>
</dbReference>
<evidence type="ECO:0000313" key="9">
    <source>
        <dbReference type="EMBL" id="KAK2562410.1"/>
    </source>
</evidence>
<keyword evidence="4 7" id="KW-0812">Transmembrane</keyword>
<feature type="transmembrane region" description="Helical" evidence="7">
    <location>
        <begin position="167"/>
        <end position="184"/>
    </location>
</feature>
<evidence type="ECO:0000256" key="6">
    <source>
        <dbReference type="ARBA" id="ARBA00023136"/>
    </source>
</evidence>
<evidence type="ECO:0000256" key="1">
    <source>
        <dbReference type="ARBA" id="ARBA00004651"/>
    </source>
</evidence>
<feature type="compositionally biased region" description="Polar residues" evidence="8">
    <location>
        <begin position="414"/>
        <end position="443"/>
    </location>
</feature>
<dbReference type="PANTHER" id="PTHR16024:SF6">
    <property type="entry name" value="XK-RELATED PROTEIN"/>
    <property type="match status" value="1"/>
</dbReference>
<evidence type="ECO:0000256" key="4">
    <source>
        <dbReference type="ARBA" id="ARBA00022692"/>
    </source>
</evidence>
<comment type="similarity">
    <text evidence="2 7">Belongs to the XK family.</text>
</comment>
<keyword evidence="6 7" id="KW-0472">Membrane</keyword>
<feature type="compositionally biased region" description="Polar residues" evidence="8">
    <location>
        <begin position="556"/>
        <end position="569"/>
    </location>
</feature>
<dbReference type="Pfam" id="PF09815">
    <property type="entry name" value="XK-related"/>
    <property type="match status" value="1"/>
</dbReference>
<reference evidence="9" key="2">
    <citation type="journal article" date="2023" name="Science">
        <title>Genomic signatures of disease resistance in endangered staghorn corals.</title>
        <authorList>
            <person name="Vollmer S.V."/>
            <person name="Selwyn J.D."/>
            <person name="Despard B.A."/>
            <person name="Roesel C.L."/>
        </authorList>
    </citation>
    <scope>NUCLEOTIDE SEQUENCE</scope>
    <source>
        <strain evidence="9">K2</strain>
    </source>
</reference>
<dbReference type="Proteomes" id="UP001249851">
    <property type="component" value="Unassembled WGS sequence"/>
</dbReference>
<feature type="compositionally biased region" description="Basic residues" evidence="8">
    <location>
        <begin position="719"/>
        <end position="733"/>
    </location>
</feature>
<feature type="region of interest" description="Disordered" evidence="8">
    <location>
        <begin position="404"/>
        <end position="443"/>
    </location>
</feature>
<accession>A0AAD9QJG4</accession>
<dbReference type="InterPro" id="IPR050895">
    <property type="entry name" value="XK-related_scramblase"/>
</dbReference>
<evidence type="ECO:0000313" key="10">
    <source>
        <dbReference type="Proteomes" id="UP001249851"/>
    </source>
</evidence>
<dbReference type="PANTHER" id="PTHR16024">
    <property type="entry name" value="XK-RELATED PROTEIN"/>
    <property type="match status" value="1"/>
</dbReference>
<keyword evidence="5 7" id="KW-1133">Transmembrane helix</keyword>
<evidence type="ECO:0000256" key="7">
    <source>
        <dbReference type="RuleBase" id="RU910716"/>
    </source>
</evidence>
<organism evidence="9 10">
    <name type="scientific">Acropora cervicornis</name>
    <name type="common">Staghorn coral</name>
    <dbReference type="NCBI Taxonomy" id="6130"/>
    <lineage>
        <taxon>Eukaryota</taxon>
        <taxon>Metazoa</taxon>
        <taxon>Cnidaria</taxon>
        <taxon>Anthozoa</taxon>
        <taxon>Hexacorallia</taxon>
        <taxon>Scleractinia</taxon>
        <taxon>Astrocoeniina</taxon>
        <taxon>Acroporidae</taxon>
        <taxon>Acropora</taxon>
    </lineage>
</organism>
<proteinExistence type="inferred from homology"/>
<feature type="transmembrane region" description="Helical" evidence="7">
    <location>
        <begin position="139"/>
        <end position="155"/>
    </location>
</feature>
<feature type="transmembrane region" description="Helical" evidence="7">
    <location>
        <begin position="101"/>
        <end position="119"/>
    </location>
</feature>
<feature type="compositionally biased region" description="Polar residues" evidence="8">
    <location>
        <begin position="819"/>
        <end position="831"/>
    </location>
</feature>
<comment type="subcellular location">
    <subcellularLocation>
        <location evidence="1">Cell membrane</location>
        <topology evidence="1">Multi-pass membrane protein</topology>
    </subcellularLocation>
    <subcellularLocation>
        <location evidence="7">Membrane</location>
        <topology evidence="7">Multi-pass membrane protein</topology>
    </subcellularLocation>
</comment>
<protein>
    <recommendedName>
        <fullName evidence="7">XK-related protein</fullName>
    </recommendedName>
</protein>
<feature type="region of interest" description="Disordered" evidence="8">
    <location>
        <begin position="516"/>
        <end position="569"/>
    </location>
</feature>
<name>A0AAD9QJG4_ACRCE</name>
<sequence>MLRLLQAFLQSGPQLVLQLYILLQRYPFDWKTDWLIGATAGTSLLSMVWAILAYGKSLRDFRKQGSRLSLPGLFLQLLWRITMVTSRVVAMVLFASYFEHWLFSAIGLHWFIMSTWLFCQRTRYCTDEDGREHPCRERLFCSIIGFMYIFCFFNTREGNARKRIFLYYSIILVENSLFVSMWYPHKTFQGIMAYSAMGVVWGGMLFGALCMALYYRFYHPSSPVQGIILRKKTFDLEGQRMQTWVCCCCCRVKQSTRDVVLIEGFMKNSDPCGHQLYHNTELDILPRSASQEILQQAAGQHVQRTNDSAPDSSVLVHSTPMRSFSASGLHTRHPLVSNHVPRITVTGPSPEASSPLSNASLVNLKDANIDTLDRGLQCSEKPPGNSDGLAEDSYIEDYVETSNRAAPKRKFDQENSNSNDRTSLNFQTEIDTQITSPKSPTSQQIISWFHPDRKAYDEESFDDIEKTTEKINYGSLSFGHRYSLVSSDCISLSTDSSQSSMDSIMFADEGAGCSGVRMNQSQSGELTPRAADEGIFSDERDSPLKRNISGGLSDVPDSNSVESTPQKSQVNAQFPVLLNGSTRDYMGNPSKSVLTEVSQSNADDYAFVELLMDAGLSPSSSLKRRRGEILSCVSSEEQMEFEEKEVRLARLKSRHTGKDGHESESTDVSSDSICIATRHRSFDEIESEASGLASTPEAEEANKRHTFDFSQLSTFPRSPGRRKRERKRRRSKHKEFDNFVVTTLRPGKYGSLRRSIDRMAKIQEDAEESFLLNTEAALNSCTPKDECLFSQTQGSLKSDLPVKTKCDVPRVAQEKESCMENTTTGEFQPETNIDDSERGNFMKKKRLKRLLSKDLAPGRFSSVRLSSDTVSSNENFQGSKLKMSTHMSADSLPIHHLNKNRKANARVSEKELHGMTASLPTVTCSHKRQNLDKRTKNYPRNARNDIHCENPVNNASYLGNKDHGVLPKNRHTYDFTQIPVSHFETKEWLFAKDVEKGPAVNRQQRRCQSESMIGKTGFGVWKFV</sequence>
<gene>
    <name evidence="9" type="ORF">P5673_014707</name>
</gene>
<feature type="region of interest" description="Disordered" evidence="8">
    <location>
        <begin position="326"/>
        <end position="357"/>
    </location>
</feature>
<dbReference type="AlphaFoldDB" id="A0AAD9QJG4"/>
<keyword evidence="3" id="KW-1003">Cell membrane</keyword>
<feature type="transmembrane region" description="Helical" evidence="7">
    <location>
        <begin position="191"/>
        <end position="215"/>
    </location>
</feature>
<comment type="caution">
    <text evidence="9">The sequence shown here is derived from an EMBL/GenBank/DDBJ whole genome shotgun (WGS) entry which is preliminary data.</text>
</comment>